<dbReference type="AlphaFoldDB" id="A0A7J8LW91"/>
<organism evidence="1 2">
    <name type="scientific">Gossypium lobatum</name>
    <dbReference type="NCBI Taxonomy" id="34289"/>
    <lineage>
        <taxon>Eukaryota</taxon>
        <taxon>Viridiplantae</taxon>
        <taxon>Streptophyta</taxon>
        <taxon>Embryophyta</taxon>
        <taxon>Tracheophyta</taxon>
        <taxon>Spermatophyta</taxon>
        <taxon>Magnoliopsida</taxon>
        <taxon>eudicotyledons</taxon>
        <taxon>Gunneridae</taxon>
        <taxon>Pentapetalae</taxon>
        <taxon>rosids</taxon>
        <taxon>malvids</taxon>
        <taxon>Malvales</taxon>
        <taxon>Malvaceae</taxon>
        <taxon>Malvoideae</taxon>
        <taxon>Gossypium</taxon>
    </lineage>
</organism>
<dbReference type="EMBL" id="JABEZX010000005">
    <property type="protein sequence ID" value="MBA0556620.1"/>
    <property type="molecule type" value="Genomic_DNA"/>
</dbReference>
<accession>A0A7J8LW91</accession>
<feature type="non-terminal residue" evidence="1">
    <location>
        <position position="35"/>
    </location>
</feature>
<name>A0A7J8LW91_9ROSI</name>
<gene>
    <name evidence="1" type="ORF">Golob_026703</name>
</gene>
<evidence type="ECO:0000313" key="2">
    <source>
        <dbReference type="Proteomes" id="UP000593572"/>
    </source>
</evidence>
<protein>
    <submittedName>
        <fullName evidence="1">Uncharacterized protein</fullName>
    </submittedName>
</protein>
<comment type="caution">
    <text evidence="1">The sequence shown here is derived from an EMBL/GenBank/DDBJ whole genome shotgun (WGS) entry which is preliminary data.</text>
</comment>
<proteinExistence type="predicted"/>
<reference evidence="1 2" key="1">
    <citation type="journal article" date="2019" name="Genome Biol. Evol.">
        <title>Insights into the evolution of the New World diploid cottons (Gossypium, subgenus Houzingenia) based on genome sequencing.</title>
        <authorList>
            <person name="Grover C.E."/>
            <person name="Arick M.A. 2nd"/>
            <person name="Thrash A."/>
            <person name="Conover J.L."/>
            <person name="Sanders W.S."/>
            <person name="Peterson D.G."/>
            <person name="Frelichowski J.E."/>
            <person name="Scheffler J.A."/>
            <person name="Scheffler B.E."/>
            <person name="Wendel J.F."/>
        </authorList>
    </citation>
    <scope>NUCLEOTIDE SEQUENCE [LARGE SCALE GENOMIC DNA]</scope>
    <source>
        <strain evidence="1">157</strain>
        <tissue evidence="1">Leaf</tissue>
    </source>
</reference>
<evidence type="ECO:0000313" key="1">
    <source>
        <dbReference type="EMBL" id="MBA0556620.1"/>
    </source>
</evidence>
<sequence>MAALNVKPNLLNTNAYLDPNLLVNYESSSVISSSS</sequence>
<dbReference type="Proteomes" id="UP000593572">
    <property type="component" value="Unassembled WGS sequence"/>
</dbReference>
<keyword evidence="2" id="KW-1185">Reference proteome</keyword>